<evidence type="ECO:0000313" key="6">
    <source>
        <dbReference type="Proteomes" id="UP000291778"/>
    </source>
</evidence>
<accession>A0A3K2N1D5</accession>
<reference evidence="2" key="4">
    <citation type="submission" date="2020-09" db="EMBL/GenBank/DDBJ databases">
        <authorList>
            <consortium name="NCBI Pathogen Detection Project"/>
        </authorList>
    </citation>
    <scope>NUCLEOTIDE SEQUENCE</scope>
    <source>
        <strain evidence="2">489-16</strain>
    </source>
</reference>
<dbReference type="Proteomes" id="UP000272336">
    <property type="component" value="Unassembled WGS sequence"/>
</dbReference>
<evidence type="ECO:0000256" key="1">
    <source>
        <dbReference type="SAM" id="MobiDB-lite"/>
    </source>
</evidence>
<evidence type="ECO:0000313" key="5">
    <source>
        <dbReference type="Proteomes" id="UP000272336"/>
    </source>
</evidence>
<evidence type="ECO:0000313" key="4">
    <source>
        <dbReference type="EMBL" id="RYL80850.1"/>
    </source>
</evidence>
<sequence>MEVFWIVVGVVAVIIYVINQNKTKISDRTVVNHNKTIKTEDGEITINRTQVIEHTSTQFQKTGGNAPNISAPPAYDSAVIQTYYKQQELAKERQLIQPKPFTAELPPGVSTRPAYHGRFPGDDISSQSSKKAPQAVSEPARIPSVSPPKEESANRVSSGSKQCLRCRINLPYEKFRKSSKNPDGLTKWCARCLDGPKNTRHMKWCPICNVRRKRTSFYPNNQNADGLMAWCKTCWDEHKAKR</sequence>
<dbReference type="AlphaFoldDB" id="A0A3K2N1D5"/>
<name>A0A3K2N1D5_ECOLX</name>
<protein>
    <submittedName>
        <fullName evidence="3">Uncharacterized protein</fullName>
    </submittedName>
</protein>
<comment type="caution">
    <text evidence="3">The sequence shown here is derived from an EMBL/GenBank/DDBJ whole genome shotgun (WGS) entry which is preliminary data.</text>
</comment>
<evidence type="ECO:0000313" key="3">
    <source>
        <dbReference type="EMBL" id="MGE13851.1"/>
    </source>
</evidence>
<reference evidence="4 6" key="3">
    <citation type="submission" date="2019-02" db="EMBL/GenBank/DDBJ databases">
        <authorList>
            <person name="Slukin P."/>
            <person name="Fursova N."/>
            <person name="Ermolenko Z."/>
            <person name="Mayskaya N."/>
            <person name="Kislichkina A."/>
            <person name="Mukhina T."/>
            <person name="Sizova A."/>
            <person name="Bogun A."/>
        </authorList>
    </citation>
    <scope>NUCLEOTIDE SEQUENCE [LARGE SCALE GENOMIC DNA]</scope>
    <source>
        <strain evidence="4">SCPM-O-B-8431</strain>
        <strain evidence="6">SCPM-O-B-8431(U15)</strain>
    </source>
</reference>
<reference evidence="3 5" key="2">
    <citation type="submission" date="2018-10" db="EMBL/GenBank/DDBJ databases">
        <authorList>
            <consortium name="NARMS: The National Antimicrobial Resistance Monitoring System"/>
        </authorList>
    </citation>
    <scope>NUCLEOTIDE SEQUENCE [LARGE SCALE GENOMIC DNA]</scope>
    <source>
        <strain evidence="3 5">CVM N17EC0060</strain>
    </source>
</reference>
<gene>
    <name evidence="3" type="ORF">D9D43_09670</name>
    <name evidence="4" type="ORF">EWK56_17305</name>
    <name evidence="2" type="ORF">IFC14_004649</name>
</gene>
<feature type="region of interest" description="Disordered" evidence="1">
    <location>
        <begin position="95"/>
        <end position="157"/>
    </location>
</feature>
<dbReference type="Proteomes" id="UP000291778">
    <property type="component" value="Unassembled WGS sequence"/>
</dbReference>
<reference evidence="2" key="1">
    <citation type="journal article" date="2018" name="Genome Biol.">
        <title>SKESA: strategic k-mer extension for scrupulous assemblies.</title>
        <authorList>
            <person name="Souvorov A."/>
            <person name="Agarwala R."/>
            <person name="Lipman D.J."/>
        </authorList>
    </citation>
    <scope>NUCLEOTIDE SEQUENCE</scope>
    <source>
        <strain evidence="2">489-16</strain>
    </source>
</reference>
<dbReference type="EMBL" id="RNLZ01000014">
    <property type="protein sequence ID" value="MGE13851.1"/>
    <property type="molecule type" value="Genomic_DNA"/>
</dbReference>
<organism evidence="3 5">
    <name type="scientific">Escherichia coli</name>
    <dbReference type="NCBI Taxonomy" id="562"/>
    <lineage>
        <taxon>Bacteria</taxon>
        <taxon>Pseudomonadati</taxon>
        <taxon>Pseudomonadota</taxon>
        <taxon>Gammaproteobacteria</taxon>
        <taxon>Enterobacterales</taxon>
        <taxon>Enterobacteriaceae</taxon>
        <taxon>Escherichia</taxon>
    </lineage>
</organism>
<proteinExistence type="predicted"/>
<dbReference type="EMBL" id="SERV01000011">
    <property type="protein sequence ID" value="RYL80850.1"/>
    <property type="molecule type" value="Genomic_DNA"/>
</dbReference>
<dbReference type="EMBL" id="DABUHV010000042">
    <property type="protein sequence ID" value="HAN4356108.1"/>
    <property type="molecule type" value="Genomic_DNA"/>
</dbReference>
<dbReference type="RefSeq" id="WP_000451759.1">
    <property type="nucleotide sequence ID" value="NZ_BFMA01000058.1"/>
</dbReference>
<evidence type="ECO:0000313" key="2">
    <source>
        <dbReference type="EMBL" id="HAN4356108.1"/>
    </source>
</evidence>
<dbReference type="Proteomes" id="UP000859822">
    <property type="component" value="Unassembled WGS sequence"/>
</dbReference>